<keyword evidence="15" id="KW-0539">Nucleus</keyword>
<dbReference type="PROSITE" id="PS00690">
    <property type="entry name" value="DEAH_ATP_HELICASE"/>
    <property type="match status" value="1"/>
</dbReference>
<feature type="compositionally biased region" description="Basic residues" evidence="20">
    <location>
        <begin position="939"/>
        <end position="957"/>
    </location>
</feature>
<dbReference type="InterPro" id="IPR010997">
    <property type="entry name" value="HRDC-like_sf"/>
</dbReference>
<dbReference type="InterPro" id="IPR002121">
    <property type="entry name" value="HRDC_dom"/>
</dbReference>
<accession>A0A8D2MUF6</accession>
<dbReference type="InterPro" id="IPR004589">
    <property type="entry name" value="DNA_helicase_ATP-dep_RecQ"/>
</dbReference>
<dbReference type="FunFam" id="3.40.50.300:FF:000340">
    <property type="entry name" value="Bloom syndrome, RecQ helicase"/>
    <property type="match status" value="1"/>
</dbReference>
<keyword evidence="13" id="KW-0234">DNA repair</keyword>
<evidence type="ECO:0000259" key="23">
    <source>
        <dbReference type="PROSITE" id="PS51194"/>
    </source>
</evidence>
<evidence type="ECO:0000256" key="1">
    <source>
        <dbReference type="ARBA" id="ARBA00001947"/>
    </source>
</evidence>
<dbReference type="PROSITE" id="PS51192">
    <property type="entry name" value="HELICASE_ATP_BIND_1"/>
    <property type="match status" value="1"/>
</dbReference>
<evidence type="ECO:0000259" key="21">
    <source>
        <dbReference type="PROSITE" id="PS50967"/>
    </source>
</evidence>
<dbReference type="Ensembl" id="ENSZALT00000016909.1">
    <property type="protein sequence ID" value="ENSZALP00000012290.1"/>
    <property type="gene ID" value="ENSZALG00000010289.1"/>
</dbReference>
<feature type="region of interest" description="Disordered" evidence="20">
    <location>
        <begin position="209"/>
        <end position="242"/>
    </location>
</feature>
<dbReference type="FunFam" id="3.40.50.300:FF:000537">
    <property type="entry name" value="Bloom syndrome RecQ-like helicase"/>
    <property type="match status" value="1"/>
</dbReference>
<keyword evidence="14" id="KW-0413">Isomerase</keyword>
<evidence type="ECO:0000256" key="3">
    <source>
        <dbReference type="ARBA" id="ARBA00005446"/>
    </source>
</evidence>
<dbReference type="Gene3D" id="1.10.150.80">
    <property type="entry name" value="HRDC domain"/>
    <property type="match status" value="1"/>
</dbReference>
<dbReference type="EC" id="5.6.2.4" evidence="17"/>
<evidence type="ECO:0000256" key="2">
    <source>
        <dbReference type="ARBA" id="ARBA00004123"/>
    </source>
</evidence>
<dbReference type="CDD" id="cd18016">
    <property type="entry name" value="DEXHc_RecQ2_BLM"/>
    <property type="match status" value="1"/>
</dbReference>
<keyword evidence="5" id="KW-0479">Metal-binding</keyword>
<evidence type="ECO:0000256" key="6">
    <source>
        <dbReference type="ARBA" id="ARBA00022741"/>
    </source>
</evidence>
<evidence type="ECO:0000256" key="17">
    <source>
        <dbReference type="ARBA" id="ARBA00034808"/>
    </source>
</evidence>
<dbReference type="NCBIfam" id="TIGR00614">
    <property type="entry name" value="recQ_fam"/>
    <property type="match status" value="1"/>
</dbReference>
<dbReference type="CDD" id="cd18794">
    <property type="entry name" value="SF2_C_RecQ"/>
    <property type="match status" value="1"/>
</dbReference>
<dbReference type="SMART" id="SM00341">
    <property type="entry name" value="HRDC"/>
    <property type="match status" value="1"/>
</dbReference>
<evidence type="ECO:0000313" key="24">
    <source>
        <dbReference type="Ensembl" id="ENSZALP00000012290.1"/>
    </source>
</evidence>
<feature type="region of interest" description="Disordered" evidence="20">
    <location>
        <begin position="85"/>
        <end position="176"/>
    </location>
</feature>
<dbReference type="GO" id="GO:0006260">
    <property type="term" value="P:DNA replication"/>
    <property type="evidence" value="ECO:0007669"/>
    <property type="project" value="UniProtKB-KW"/>
</dbReference>
<evidence type="ECO:0000313" key="25">
    <source>
        <dbReference type="Proteomes" id="UP000694413"/>
    </source>
</evidence>
<dbReference type="Pfam" id="PF09382">
    <property type="entry name" value="RQC"/>
    <property type="match status" value="1"/>
</dbReference>
<comment type="subcellular location">
    <subcellularLocation>
        <location evidence="2">Nucleus</location>
    </subcellularLocation>
</comment>
<evidence type="ECO:0000256" key="12">
    <source>
        <dbReference type="ARBA" id="ARBA00023125"/>
    </source>
</evidence>
<sequence>GNRMPRSAASAGVPVCCQNEDPAPRANHMLRCLIAVRQNCLMNVVELDKSLLVTKYIFFFILPSLAISPRRKLLANSVSLKQNGINTSVPRSWKSPMEQSPRVCPGAGSGPSWSFSSDRNSPKSTNLPSVLSVHSSSSSAKANQTLDSSCAPRQGAEETPGPAALPGARAGARAGAREGASLRLSLHSSPTLDEAAGPWAGADIAEDDLDIIPPSPEEEELPPFSPSAQSHGNTKNSPNSYPVVHNPALERFRGMKFPHSAEMMNIFHKKFGLHCFRTNQLEAINAALLGEDCFILMPTGGGKSLCYQLPACVSAGVTIVISPLRSLIIDQVQKLKTLDIAATYLTGDRTDADASKIYMQLSKKDPVIKLLYVTPEKVCASSRLMSALENLYDRKLLARFVIDEAHCVSQWGHDFRQDYKRLNTLRRKFRSVPMMALTATANPRVQKDILNQLEMLKPQVFTMSFNRHNLKYDVLPKKPKKVAMDCLEWIKKYHPHDSGIIYCLSRHECDTTAAILQKEGLAALAYHAGLTDSNRDLVQQKWVNQEGCQVICATIAFGMGIDKPDVRYVIHASLPKSIEGYYQESGRAGRDGEMSHCLLFYSYSDVTRLRRLILMEKDGNSHTRQTHFNNLYSMVHYCENVVECRRVQLLAYFGETNFNPTFCKDHPEVICDNCSRKKDYKSRNVTEDVKSIVRFVREHCAQAGRINGSRNPGSGRYTLNMMVDIFLGSTSAKIQSGIFGKGAAYSRHNAERLFRKLVLDKILDEDLYITANDQAVAYVILGERAQAVLDGSLQVEFHETESASAIRRQRASMAKMSQREEMVKQCLSELTDTCKTLGKVFDVHYFNIFSTSTLKKIAETLSSDVEVLLQIDGVTEDKLEKYGAEIIKVMDKYSECSIPEDAACPGGDTATGSTGSLGSDGEAEDAGTTSSYFGNNTNQRRKRKRAPTSRDTKRKRTGGGGSQQFHPRGYVPGAASLCSSYPTARGAAGKLAMMALPKPKSRSFLQPSYSIF</sequence>
<keyword evidence="9" id="KW-0347">Helicase</keyword>
<feature type="compositionally biased region" description="Low complexity" evidence="20">
    <location>
        <begin position="160"/>
        <end position="176"/>
    </location>
</feature>
<dbReference type="GO" id="GO:0043138">
    <property type="term" value="F:3'-5' DNA helicase activity"/>
    <property type="evidence" value="ECO:0007669"/>
    <property type="project" value="UniProtKB-EC"/>
</dbReference>
<dbReference type="InterPro" id="IPR036388">
    <property type="entry name" value="WH-like_DNA-bd_sf"/>
</dbReference>
<dbReference type="InterPro" id="IPR032284">
    <property type="entry name" value="RecQ_Zn-bd"/>
</dbReference>
<keyword evidence="7" id="KW-0227">DNA damage</keyword>
<comment type="cofactor">
    <cofactor evidence="1">
        <name>Zn(2+)</name>
        <dbReference type="ChEBI" id="CHEBI:29105"/>
    </cofactor>
</comment>
<dbReference type="AlphaFoldDB" id="A0A8D2MUF6"/>
<evidence type="ECO:0000256" key="4">
    <source>
        <dbReference type="ARBA" id="ARBA00022705"/>
    </source>
</evidence>
<feature type="compositionally biased region" description="Acidic residues" evidence="20">
    <location>
        <begin position="209"/>
        <end position="221"/>
    </location>
</feature>
<dbReference type="FunFam" id="1.10.150.80:FF:000003">
    <property type="entry name" value="Bloom syndrome RecQ-like helicase"/>
    <property type="match status" value="1"/>
</dbReference>
<evidence type="ECO:0000256" key="5">
    <source>
        <dbReference type="ARBA" id="ARBA00022723"/>
    </source>
</evidence>
<dbReference type="Proteomes" id="UP000694413">
    <property type="component" value="Unassembled WGS sequence"/>
</dbReference>
<gene>
    <name evidence="24" type="primary">BLM</name>
</gene>
<dbReference type="SMART" id="SM00487">
    <property type="entry name" value="DEXDc"/>
    <property type="match status" value="1"/>
</dbReference>
<feature type="domain" description="Helicase C-terminal" evidence="23">
    <location>
        <begin position="485"/>
        <end position="632"/>
    </location>
</feature>
<feature type="domain" description="Helicase ATP-binding" evidence="22">
    <location>
        <begin position="284"/>
        <end position="459"/>
    </location>
</feature>
<dbReference type="GO" id="GO:0005634">
    <property type="term" value="C:nucleus"/>
    <property type="evidence" value="ECO:0007669"/>
    <property type="project" value="UniProtKB-SubCell"/>
</dbReference>
<evidence type="ECO:0000256" key="13">
    <source>
        <dbReference type="ARBA" id="ARBA00023204"/>
    </source>
</evidence>
<dbReference type="GO" id="GO:0016787">
    <property type="term" value="F:hydrolase activity"/>
    <property type="evidence" value="ECO:0007669"/>
    <property type="project" value="UniProtKB-KW"/>
</dbReference>
<evidence type="ECO:0000256" key="11">
    <source>
        <dbReference type="ARBA" id="ARBA00022840"/>
    </source>
</evidence>
<evidence type="ECO:0000256" key="15">
    <source>
        <dbReference type="ARBA" id="ARBA00023242"/>
    </source>
</evidence>
<reference evidence="24" key="2">
    <citation type="submission" date="2025-09" db="UniProtKB">
        <authorList>
            <consortium name="Ensembl"/>
        </authorList>
    </citation>
    <scope>IDENTIFICATION</scope>
</reference>
<dbReference type="InterPro" id="IPR044876">
    <property type="entry name" value="HRDC_dom_sf"/>
</dbReference>
<feature type="region of interest" description="Disordered" evidence="20">
    <location>
        <begin position="904"/>
        <end position="969"/>
    </location>
</feature>
<dbReference type="SMART" id="SM00490">
    <property type="entry name" value="HELICc"/>
    <property type="match status" value="1"/>
</dbReference>
<dbReference type="PROSITE" id="PS50967">
    <property type="entry name" value="HRDC"/>
    <property type="match status" value="1"/>
</dbReference>
<feature type="compositionally biased region" description="Polar residues" evidence="20">
    <location>
        <begin position="111"/>
        <end position="128"/>
    </location>
</feature>
<evidence type="ECO:0000256" key="7">
    <source>
        <dbReference type="ARBA" id="ARBA00022763"/>
    </source>
</evidence>
<dbReference type="Gene3D" id="1.10.10.10">
    <property type="entry name" value="Winged helix-like DNA-binding domain superfamily/Winged helix DNA-binding domain"/>
    <property type="match status" value="1"/>
</dbReference>
<keyword evidence="8" id="KW-0378">Hydrolase</keyword>
<dbReference type="InterPro" id="IPR001650">
    <property type="entry name" value="Helicase_C-like"/>
</dbReference>
<evidence type="ECO:0000256" key="10">
    <source>
        <dbReference type="ARBA" id="ARBA00022833"/>
    </source>
</evidence>
<evidence type="ECO:0000256" key="20">
    <source>
        <dbReference type="SAM" id="MobiDB-lite"/>
    </source>
</evidence>
<dbReference type="Pfam" id="PF00271">
    <property type="entry name" value="Helicase_C"/>
    <property type="match status" value="1"/>
</dbReference>
<dbReference type="InterPro" id="IPR011545">
    <property type="entry name" value="DEAD/DEAH_box_helicase_dom"/>
</dbReference>
<comment type="similarity">
    <text evidence="3">Belongs to the helicase family. RecQ subfamily.</text>
</comment>
<feature type="compositionally biased region" description="Polar residues" evidence="20">
    <location>
        <begin position="228"/>
        <end position="240"/>
    </location>
</feature>
<dbReference type="GO" id="GO:0000723">
    <property type="term" value="P:telomere maintenance"/>
    <property type="evidence" value="ECO:0007669"/>
    <property type="project" value="TreeGrafter"/>
</dbReference>
<evidence type="ECO:0000256" key="19">
    <source>
        <dbReference type="ARBA" id="ARBA00073450"/>
    </source>
</evidence>
<feature type="compositionally biased region" description="Polar residues" evidence="20">
    <location>
        <begin position="927"/>
        <end position="938"/>
    </location>
</feature>
<dbReference type="InterPro" id="IPR014001">
    <property type="entry name" value="Helicase_ATP-bd"/>
</dbReference>
<keyword evidence="12" id="KW-0238">DNA-binding</keyword>
<dbReference type="Pfam" id="PF16124">
    <property type="entry name" value="RecQ_Zn_bind"/>
    <property type="match status" value="1"/>
</dbReference>
<keyword evidence="11" id="KW-0067">ATP-binding</keyword>
<protein>
    <recommendedName>
        <fullName evidence="19">RecQ-like DNA helicase BLM</fullName>
        <ecNumber evidence="17">5.6.2.4</ecNumber>
    </recommendedName>
    <alternativeName>
        <fullName evidence="18">DNA 3'-5' helicase BLM</fullName>
    </alternativeName>
</protein>
<dbReference type="PANTHER" id="PTHR13710:SF153">
    <property type="entry name" value="RECQ-LIKE DNA HELICASE BLM"/>
    <property type="match status" value="1"/>
</dbReference>
<evidence type="ECO:0000256" key="8">
    <source>
        <dbReference type="ARBA" id="ARBA00022801"/>
    </source>
</evidence>
<dbReference type="Pfam" id="PF00270">
    <property type="entry name" value="DEAD"/>
    <property type="match status" value="1"/>
</dbReference>
<dbReference type="PANTHER" id="PTHR13710">
    <property type="entry name" value="DNA HELICASE RECQ FAMILY MEMBER"/>
    <property type="match status" value="1"/>
</dbReference>
<feature type="compositionally biased region" description="Low complexity" evidence="20">
    <location>
        <begin position="129"/>
        <end position="139"/>
    </location>
</feature>
<dbReference type="GO" id="GO:0005524">
    <property type="term" value="F:ATP binding"/>
    <property type="evidence" value="ECO:0007669"/>
    <property type="project" value="UniProtKB-KW"/>
</dbReference>
<dbReference type="InterPro" id="IPR002464">
    <property type="entry name" value="DNA/RNA_helicase_DEAH_CS"/>
</dbReference>
<dbReference type="SUPFAM" id="SSF46785">
    <property type="entry name" value="Winged helix' DNA-binding domain"/>
    <property type="match status" value="1"/>
</dbReference>
<evidence type="ECO:0000256" key="9">
    <source>
        <dbReference type="ARBA" id="ARBA00022806"/>
    </source>
</evidence>
<dbReference type="Pfam" id="PF00570">
    <property type="entry name" value="HRDC"/>
    <property type="match status" value="1"/>
</dbReference>
<keyword evidence="6" id="KW-0547">Nucleotide-binding</keyword>
<dbReference type="GO" id="GO:0003677">
    <property type="term" value="F:DNA binding"/>
    <property type="evidence" value="ECO:0007669"/>
    <property type="project" value="UniProtKB-KW"/>
</dbReference>
<dbReference type="SUPFAM" id="SSF52540">
    <property type="entry name" value="P-loop containing nucleoside triphosphate hydrolases"/>
    <property type="match status" value="2"/>
</dbReference>
<keyword evidence="10" id="KW-0862">Zinc</keyword>
<evidence type="ECO:0000259" key="22">
    <source>
        <dbReference type="PROSITE" id="PS51192"/>
    </source>
</evidence>
<dbReference type="PROSITE" id="PS51194">
    <property type="entry name" value="HELICASE_CTER"/>
    <property type="match status" value="1"/>
</dbReference>
<proteinExistence type="inferred from homology"/>
<dbReference type="SUPFAM" id="SSF47819">
    <property type="entry name" value="HRDC-like"/>
    <property type="match status" value="1"/>
</dbReference>
<dbReference type="GO" id="GO:0005737">
    <property type="term" value="C:cytoplasm"/>
    <property type="evidence" value="ECO:0007669"/>
    <property type="project" value="TreeGrafter"/>
</dbReference>
<evidence type="ECO:0000256" key="16">
    <source>
        <dbReference type="ARBA" id="ARBA00034617"/>
    </source>
</evidence>
<name>A0A8D2MUF6_ZONAL</name>
<organism evidence="24 25">
    <name type="scientific">Zonotrichia albicollis</name>
    <name type="common">White-throated sparrow</name>
    <name type="synonym">Fringilla albicollis</name>
    <dbReference type="NCBI Taxonomy" id="44394"/>
    <lineage>
        <taxon>Eukaryota</taxon>
        <taxon>Metazoa</taxon>
        <taxon>Chordata</taxon>
        <taxon>Craniata</taxon>
        <taxon>Vertebrata</taxon>
        <taxon>Euteleostomi</taxon>
        <taxon>Archelosauria</taxon>
        <taxon>Archosauria</taxon>
        <taxon>Dinosauria</taxon>
        <taxon>Saurischia</taxon>
        <taxon>Theropoda</taxon>
        <taxon>Coelurosauria</taxon>
        <taxon>Aves</taxon>
        <taxon>Neognathae</taxon>
        <taxon>Neoaves</taxon>
        <taxon>Telluraves</taxon>
        <taxon>Australaves</taxon>
        <taxon>Passeriformes</taxon>
        <taxon>Passerellidae</taxon>
        <taxon>Zonotrichia</taxon>
    </lineage>
</organism>
<evidence type="ECO:0000256" key="14">
    <source>
        <dbReference type="ARBA" id="ARBA00023235"/>
    </source>
</evidence>
<dbReference type="GO" id="GO:0009378">
    <property type="term" value="F:four-way junction helicase activity"/>
    <property type="evidence" value="ECO:0007669"/>
    <property type="project" value="TreeGrafter"/>
</dbReference>
<dbReference type="InterPro" id="IPR027417">
    <property type="entry name" value="P-loop_NTPase"/>
</dbReference>
<keyword evidence="4" id="KW-0235">DNA replication</keyword>
<evidence type="ECO:0000256" key="18">
    <source>
        <dbReference type="ARBA" id="ARBA00044542"/>
    </source>
</evidence>
<dbReference type="Gene3D" id="3.40.50.300">
    <property type="entry name" value="P-loop containing nucleotide triphosphate hydrolases"/>
    <property type="match status" value="2"/>
</dbReference>
<keyword evidence="25" id="KW-1185">Reference proteome</keyword>
<dbReference type="SMART" id="SM00956">
    <property type="entry name" value="RQC"/>
    <property type="match status" value="1"/>
</dbReference>
<dbReference type="GO" id="GO:0000724">
    <property type="term" value="P:double-strand break repair via homologous recombination"/>
    <property type="evidence" value="ECO:0007669"/>
    <property type="project" value="TreeGrafter"/>
</dbReference>
<feature type="domain" description="HRDC" evidence="21">
    <location>
        <begin position="820"/>
        <end position="900"/>
    </location>
</feature>
<dbReference type="GO" id="GO:0046872">
    <property type="term" value="F:metal ion binding"/>
    <property type="evidence" value="ECO:0007669"/>
    <property type="project" value="UniProtKB-KW"/>
</dbReference>
<dbReference type="GO" id="GO:0005694">
    <property type="term" value="C:chromosome"/>
    <property type="evidence" value="ECO:0007669"/>
    <property type="project" value="TreeGrafter"/>
</dbReference>
<comment type="catalytic activity">
    <reaction evidence="16">
        <text>Couples ATP hydrolysis with the unwinding of duplex DNA by translocating in the 3'-5' direction.</text>
        <dbReference type="EC" id="5.6.2.4"/>
    </reaction>
</comment>
<dbReference type="InterPro" id="IPR018982">
    <property type="entry name" value="RQC_domain"/>
</dbReference>
<dbReference type="InterPro" id="IPR036390">
    <property type="entry name" value="WH_DNA-bd_sf"/>
</dbReference>
<reference evidence="24" key="1">
    <citation type="submission" date="2025-08" db="UniProtKB">
        <authorList>
            <consortium name="Ensembl"/>
        </authorList>
    </citation>
    <scope>IDENTIFICATION</scope>
</reference>